<proteinExistence type="predicted"/>
<accession>D1W429</accession>
<sequence length="51" mass="5829">MQVIGGNSELLEMILTLMLSIGQKYEMFSEKNNVSVNLINFVPQIFNYSDD</sequence>
<organism evidence="1 2">
    <name type="scientific">Hoylesella buccalis ATCC 35310</name>
    <dbReference type="NCBI Taxonomy" id="679190"/>
    <lineage>
        <taxon>Bacteria</taxon>
        <taxon>Pseudomonadati</taxon>
        <taxon>Bacteroidota</taxon>
        <taxon>Bacteroidia</taxon>
        <taxon>Bacteroidales</taxon>
        <taxon>Prevotellaceae</taxon>
        <taxon>Hoylesella</taxon>
    </lineage>
</organism>
<evidence type="ECO:0000313" key="2">
    <source>
        <dbReference type="Proteomes" id="UP000005283"/>
    </source>
</evidence>
<name>D1W429_9BACT</name>
<keyword evidence="2" id="KW-1185">Reference proteome</keyword>
<evidence type="ECO:0000313" key="1">
    <source>
        <dbReference type="EMBL" id="EFA92708.1"/>
    </source>
</evidence>
<gene>
    <name evidence="1" type="ORF">HMPREF0650_2106</name>
</gene>
<protein>
    <submittedName>
        <fullName evidence="1">Uncharacterized protein</fullName>
    </submittedName>
</protein>
<dbReference type="Proteomes" id="UP000005283">
    <property type="component" value="Unassembled WGS sequence"/>
</dbReference>
<comment type="caution">
    <text evidence="1">The sequence shown here is derived from an EMBL/GenBank/DDBJ whole genome shotgun (WGS) entry which is preliminary data.</text>
</comment>
<reference evidence="1 2" key="1">
    <citation type="submission" date="2009-12" db="EMBL/GenBank/DDBJ databases">
        <title>Genome Sequence of Prevotella buccalis ATCC 35310.</title>
        <authorList>
            <person name="Durkin A.S."/>
            <person name="Madupu R."/>
            <person name="Torralba M."/>
            <person name="Methe B."/>
            <person name="Sutton G."/>
            <person name="Strausberg R.L."/>
            <person name="Nelson K.E."/>
        </authorList>
    </citation>
    <scope>NUCLEOTIDE SEQUENCE [LARGE SCALE GENOMIC DNA]</scope>
    <source>
        <strain evidence="1 2">ATCC 35310</strain>
    </source>
</reference>
<dbReference type="AlphaFoldDB" id="D1W429"/>
<dbReference type="EMBL" id="ADEG01000036">
    <property type="protein sequence ID" value="EFA92708.1"/>
    <property type="molecule type" value="Genomic_DNA"/>
</dbReference>